<keyword evidence="2" id="KW-1185">Reference proteome</keyword>
<sequence>MRVVDHEPHHWFLLDDDGRLLLDVHCNHGPVGYSVLLALDGTEIRGLRGQGREYLHRLADAVQDSAPIARGSRSPYRERDLSATHGRRVSDAVAAWRTGSG</sequence>
<dbReference type="RefSeq" id="WP_344025887.1">
    <property type="nucleotide sequence ID" value="NZ_BAAAJK010000030.1"/>
</dbReference>
<reference evidence="2" key="1">
    <citation type="journal article" date="2019" name="Int. J. Syst. Evol. Microbiol.">
        <title>The Global Catalogue of Microorganisms (GCM) 10K type strain sequencing project: providing services to taxonomists for standard genome sequencing and annotation.</title>
        <authorList>
            <consortium name="The Broad Institute Genomics Platform"/>
            <consortium name="The Broad Institute Genome Sequencing Center for Infectious Disease"/>
            <person name="Wu L."/>
            <person name="Ma J."/>
        </authorList>
    </citation>
    <scope>NUCLEOTIDE SEQUENCE [LARGE SCALE GENOMIC DNA]</scope>
    <source>
        <strain evidence="2">JCM 11896</strain>
    </source>
</reference>
<organism evidence="1 2">
    <name type="scientific">Pseudonocardia kongjuensis</name>
    <dbReference type="NCBI Taxonomy" id="102227"/>
    <lineage>
        <taxon>Bacteria</taxon>
        <taxon>Bacillati</taxon>
        <taxon>Actinomycetota</taxon>
        <taxon>Actinomycetes</taxon>
        <taxon>Pseudonocardiales</taxon>
        <taxon>Pseudonocardiaceae</taxon>
        <taxon>Pseudonocardia</taxon>
    </lineage>
</organism>
<comment type="caution">
    <text evidence="1">The sequence shown here is derived from an EMBL/GenBank/DDBJ whole genome shotgun (WGS) entry which is preliminary data.</text>
</comment>
<evidence type="ECO:0000313" key="2">
    <source>
        <dbReference type="Proteomes" id="UP001501414"/>
    </source>
</evidence>
<name>A0ABP4ISP0_9PSEU</name>
<protein>
    <submittedName>
        <fullName evidence="1">Uncharacterized protein</fullName>
    </submittedName>
</protein>
<gene>
    <name evidence="1" type="ORF">GCM10009613_45850</name>
</gene>
<dbReference type="Proteomes" id="UP001501414">
    <property type="component" value="Unassembled WGS sequence"/>
</dbReference>
<accession>A0ABP4ISP0</accession>
<dbReference type="EMBL" id="BAAAJK010000030">
    <property type="protein sequence ID" value="GAA1395699.1"/>
    <property type="molecule type" value="Genomic_DNA"/>
</dbReference>
<proteinExistence type="predicted"/>
<evidence type="ECO:0000313" key="1">
    <source>
        <dbReference type="EMBL" id="GAA1395699.1"/>
    </source>
</evidence>